<evidence type="ECO:0000313" key="3">
    <source>
        <dbReference type="Proteomes" id="UP000016462"/>
    </source>
</evidence>
<proteinExistence type="predicted"/>
<feature type="transmembrane region" description="Helical" evidence="1">
    <location>
        <begin position="6"/>
        <end position="24"/>
    </location>
</feature>
<gene>
    <name evidence="2" type="ORF">L332_03680</name>
</gene>
<sequence>MEAWIGWVLGGGGLAALFSAWLVYKASKRRNTDLALAERFDDASELARYINERVEAEVERKVAPFRAELEKVKGESHEMNDAVRARETQLWLWDQRGRMGLLPMLPTPILERLGLGHLLPTDEGG</sequence>
<comment type="caution">
    <text evidence="2">The sequence shown here is derived from an EMBL/GenBank/DDBJ whole genome shotgun (WGS) entry which is preliminary data.</text>
</comment>
<dbReference type="Proteomes" id="UP000016462">
    <property type="component" value="Unassembled WGS sequence"/>
</dbReference>
<keyword evidence="1" id="KW-0472">Membrane</keyword>
<name>U1LNK4_9MICO</name>
<dbReference type="OrthoDB" id="10003362at2"/>
<dbReference type="AlphaFoldDB" id="U1LNK4"/>
<reference evidence="2 3" key="1">
    <citation type="journal article" date="2013" name="Genome Announc.">
        <title>First draft genome sequence from a member of the genus agrococcus, isolated from modern microbialites.</title>
        <authorList>
            <person name="White R.A.III."/>
            <person name="Grassa C.J."/>
            <person name="Suttle C.A."/>
        </authorList>
    </citation>
    <scope>NUCLEOTIDE SEQUENCE [LARGE SCALE GENOMIC DNA]</scope>
    <source>
        <strain evidence="2 3">RW1</strain>
    </source>
</reference>
<organism evidence="2 3">
    <name type="scientific">Agrococcus pavilionensis RW1</name>
    <dbReference type="NCBI Taxonomy" id="1330458"/>
    <lineage>
        <taxon>Bacteria</taxon>
        <taxon>Bacillati</taxon>
        <taxon>Actinomycetota</taxon>
        <taxon>Actinomycetes</taxon>
        <taxon>Micrococcales</taxon>
        <taxon>Microbacteriaceae</taxon>
        <taxon>Agrococcus</taxon>
    </lineage>
</organism>
<keyword evidence="3" id="KW-1185">Reference proteome</keyword>
<accession>U1LNK4</accession>
<evidence type="ECO:0000256" key="1">
    <source>
        <dbReference type="SAM" id="Phobius"/>
    </source>
</evidence>
<keyword evidence="1" id="KW-1133">Transmembrane helix</keyword>
<dbReference type="RefSeq" id="WP_021011302.1">
    <property type="nucleotide sequence ID" value="NZ_ASHR01000031.1"/>
</dbReference>
<protein>
    <submittedName>
        <fullName evidence="2">Uncharacterized protein</fullName>
    </submittedName>
</protein>
<dbReference type="EMBL" id="ASHR01000031">
    <property type="protein sequence ID" value="ERG63552.1"/>
    <property type="molecule type" value="Genomic_DNA"/>
</dbReference>
<keyword evidence="1" id="KW-0812">Transmembrane</keyword>
<evidence type="ECO:0000313" key="2">
    <source>
        <dbReference type="EMBL" id="ERG63552.1"/>
    </source>
</evidence>